<dbReference type="SUPFAM" id="SSF140478">
    <property type="entry name" value="LemA-like"/>
    <property type="match status" value="1"/>
</dbReference>
<dbReference type="Proteomes" id="UP001596037">
    <property type="component" value="Unassembled WGS sequence"/>
</dbReference>
<dbReference type="PANTHER" id="PTHR34478">
    <property type="entry name" value="PROTEIN LEMA"/>
    <property type="match status" value="1"/>
</dbReference>
<comment type="caution">
    <text evidence="6">The sequence shown here is derived from an EMBL/GenBank/DDBJ whole genome shotgun (WGS) entry which is preliminary data.</text>
</comment>
<comment type="subcellular location">
    <subcellularLocation>
        <location evidence="1">Membrane</location>
        <topology evidence="1">Single-pass membrane protein</topology>
    </subcellularLocation>
</comment>
<evidence type="ECO:0000313" key="7">
    <source>
        <dbReference type="Proteomes" id="UP001596037"/>
    </source>
</evidence>
<evidence type="ECO:0000256" key="3">
    <source>
        <dbReference type="ARBA" id="ARBA00022692"/>
    </source>
</evidence>
<evidence type="ECO:0000256" key="1">
    <source>
        <dbReference type="ARBA" id="ARBA00004167"/>
    </source>
</evidence>
<keyword evidence="4" id="KW-1133">Transmembrane helix</keyword>
<accession>A0ABW0NAY7</accession>
<dbReference type="RefSeq" id="WP_376848338.1">
    <property type="nucleotide sequence ID" value="NZ_JBHSMF010000002.1"/>
</dbReference>
<dbReference type="EMBL" id="JBHSMF010000002">
    <property type="protein sequence ID" value="MFC5496312.1"/>
    <property type="molecule type" value="Genomic_DNA"/>
</dbReference>
<evidence type="ECO:0000313" key="6">
    <source>
        <dbReference type="EMBL" id="MFC5496312.1"/>
    </source>
</evidence>
<proteinExistence type="inferred from homology"/>
<evidence type="ECO:0000256" key="4">
    <source>
        <dbReference type="ARBA" id="ARBA00022989"/>
    </source>
</evidence>
<gene>
    <name evidence="6" type="ORF">ACFPOE_02085</name>
</gene>
<dbReference type="Gene3D" id="1.20.1440.20">
    <property type="entry name" value="LemA-like domain"/>
    <property type="match status" value="1"/>
</dbReference>
<evidence type="ECO:0000256" key="5">
    <source>
        <dbReference type="ARBA" id="ARBA00023136"/>
    </source>
</evidence>
<reference evidence="7" key="1">
    <citation type="journal article" date="2019" name="Int. J. Syst. Evol. Microbiol.">
        <title>The Global Catalogue of Microorganisms (GCM) 10K type strain sequencing project: providing services to taxonomists for standard genome sequencing and annotation.</title>
        <authorList>
            <consortium name="The Broad Institute Genomics Platform"/>
            <consortium name="The Broad Institute Genome Sequencing Center for Infectious Disease"/>
            <person name="Wu L."/>
            <person name="Ma J."/>
        </authorList>
    </citation>
    <scope>NUCLEOTIDE SEQUENCE [LARGE SCALE GENOMIC DNA]</scope>
    <source>
        <strain evidence="7">CCUG 57401</strain>
    </source>
</reference>
<keyword evidence="5" id="KW-0472">Membrane</keyword>
<organism evidence="6 7">
    <name type="scientific">Caenimonas terrae</name>
    <dbReference type="NCBI Taxonomy" id="696074"/>
    <lineage>
        <taxon>Bacteria</taxon>
        <taxon>Pseudomonadati</taxon>
        <taxon>Pseudomonadota</taxon>
        <taxon>Betaproteobacteria</taxon>
        <taxon>Burkholderiales</taxon>
        <taxon>Comamonadaceae</taxon>
        <taxon>Caenimonas</taxon>
    </lineage>
</organism>
<dbReference type="InterPro" id="IPR007156">
    <property type="entry name" value="MamQ_LemA"/>
</dbReference>
<dbReference type="PANTHER" id="PTHR34478:SF2">
    <property type="entry name" value="MEMBRANE PROTEIN"/>
    <property type="match status" value="1"/>
</dbReference>
<dbReference type="InterPro" id="IPR023353">
    <property type="entry name" value="LemA-like_dom_sf"/>
</dbReference>
<sequence length="190" mass="20509">MPNSLVLWAVAAVLLFWSVGAYNRLVRLRSDANAAFTALAHDLTQQAELVHASLPASMIHTGLTQPGDLLDEVTELWSGLRAAATQLTVSLAAMRPRPLDPEAAAALSEARDVLLSAWARVSQEANDLAGSSIPEGLEQQWRQLTLQSRSAAERFNQAVLRYNDAIRQFPALLLAGLFGFKPARGIRAGA</sequence>
<protein>
    <submittedName>
        <fullName evidence="6">LemA family protein</fullName>
    </submittedName>
</protein>
<keyword evidence="3" id="KW-0812">Transmembrane</keyword>
<name>A0ABW0NAY7_9BURK</name>
<evidence type="ECO:0000256" key="2">
    <source>
        <dbReference type="ARBA" id="ARBA00008854"/>
    </source>
</evidence>
<dbReference type="Pfam" id="PF04011">
    <property type="entry name" value="LemA"/>
    <property type="match status" value="1"/>
</dbReference>
<comment type="similarity">
    <text evidence="2">Belongs to the LemA family.</text>
</comment>
<keyword evidence="7" id="KW-1185">Reference proteome</keyword>